<dbReference type="EMBL" id="JAPDRQ010000043">
    <property type="protein sequence ID" value="KAJ9659180.1"/>
    <property type="molecule type" value="Genomic_DNA"/>
</dbReference>
<evidence type="ECO:0000313" key="2">
    <source>
        <dbReference type="Proteomes" id="UP001172386"/>
    </source>
</evidence>
<proteinExistence type="predicted"/>
<keyword evidence="2" id="KW-1185">Reference proteome</keyword>
<feature type="non-terminal residue" evidence="1">
    <location>
        <position position="111"/>
    </location>
</feature>
<reference evidence="1" key="1">
    <citation type="submission" date="2022-10" db="EMBL/GenBank/DDBJ databases">
        <title>Culturing micro-colonial fungi from biological soil crusts in the Mojave desert and describing Neophaeococcomyces mojavensis, and introducing the new genera and species Taxawa tesnikishii.</title>
        <authorList>
            <person name="Kurbessoian T."/>
            <person name="Stajich J.E."/>
        </authorList>
    </citation>
    <scope>NUCLEOTIDE SEQUENCE</scope>
    <source>
        <strain evidence="1">JES_112</strain>
    </source>
</reference>
<evidence type="ECO:0000313" key="1">
    <source>
        <dbReference type="EMBL" id="KAJ9659180.1"/>
    </source>
</evidence>
<gene>
    <name evidence="1" type="ORF">H2198_003322</name>
</gene>
<name>A0ACC3ACF9_9EURO</name>
<protein>
    <submittedName>
        <fullName evidence="1">Uncharacterized protein</fullName>
    </submittedName>
</protein>
<accession>A0ACC3ACF9</accession>
<comment type="caution">
    <text evidence="1">The sequence shown here is derived from an EMBL/GenBank/DDBJ whole genome shotgun (WGS) entry which is preliminary data.</text>
</comment>
<organism evidence="1 2">
    <name type="scientific">Neophaeococcomyces mojaviensis</name>
    <dbReference type="NCBI Taxonomy" id="3383035"/>
    <lineage>
        <taxon>Eukaryota</taxon>
        <taxon>Fungi</taxon>
        <taxon>Dikarya</taxon>
        <taxon>Ascomycota</taxon>
        <taxon>Pezizomycotina</taxon>
        <taxon>Eurotiomycetes</taxon>
        <taxon>Chaetothyriomycetidae</taxon>
        <taxon>Chaetothyriales</taxon>
        <taxon>Chaetothyriales incertae sedis</taxon>
        <taxon>Neophaeococcomyces</taxon>
    </lineage>
</organism>
<dbReference type="Proteomes" id="UP001172386">
    <property type="component" value="Unassembled WGS sequence"/>
</dbReference>
<sequence length="111" mass="11843">MPSHQQDGENEQNKNGTPSTASRVKPAAIESIFPTPARRETTGSTSSQKSGRASPAHGRISGVANNASSTPQKHKSIEALRSQASRAFSNGRSSSTDPDKPWQRRGTSKKN</sequence>